<gene>
    <name evidence="6" type="primary">cofC</name>
    <name evidence="5" type="synonym">fbiD</name>
    <name evidence="6" type="ORF">E4M00_10630</name>
</gene>
<evidence type="ECO:0000256" key="5">
    <source>
        <dbReference type="HAMAP-Rule" id="MF_02114"/>
    </source>
</evidence>
<dbReference type="AlphaFoldDB" id="A0A4Y9R2X2"/>
<organism evidence="6 7">
    <name type="scientific">Orlajensenia leifsoniae</name>
    <dbReference type="NCBI Taxonomy" id="2561933"/>
    <lineage>
        <taxon>Bacteria</taxon>
        <taxon>Bacillati</taxon>
        <taxon>Actinomycetota</taxon>
        <taxon>Actinomycetes</taxon>
        <taxon>Micrococcales</taxon>
        <taxon>Microbacteriaceae</taxon>
        <taxon>Orlajensenia</taxon>
    </lineage>
</organism>
<reference evidence="6 7" key="1">
    <citation type="journal article" date="2018" name="J. Microbiol.">
        <title>Leifsonia flava sp. nov., a novel actinobacterium isolated from the rhizosphere of Aquilegia viridiflora.</title>
        <authorList>
            <person name="Cai Y."/>
            <person name="Tao W.Z."/>
            <person name="Ma Y.J."/>
            <person name="Cheng J."/>
            <person name="Zhang M.Y."/>
            <person name="Zhang Y.X."/>
        </authorList>
    </citation>
    <scope>NUCLEOTIDE SEQUENCE [LARGE SCALE GENOMIC DNA]</scope>
    <source>
        <strain evidence="6 7">SYP-B2174</strain>
    </source>
</reference>
<keyword evidence="3 5" id="KW-0547">Nucleotide-binding</keyword>
<dbReference type="InterPro" id="IPR002835">
    <property type="entry name" value="CofC"/>
</dbReference>
<dbReference type="GO" id="GO:0043814">
    <property type="term" value="F:phospholactate guanylyltransferase activity"/>
    <property type="evidence" value="ECO:0007669"/>
    <property type="project" value="InterPro"/>
</dbReference>
<dbReference type="Pfam" id="PF01983">
    <property type="entry name" value="CofC"/>
    <property type="match status" value="1"/>
</dbReference>
<dbReference type="Proteomes" id="UP000298127">
    <property type="component" value="Unassembled WGS sequence"/>
</dbReference>
<dbReference type="PANTHER" id="PTHR40392">
    <property type="entry name" value="2-PHOSPHO-L-LACTATE GUANYLYLTRANSFERASE"/>
    <property type="match status" value="1"/>
</dbReference>
<keyword evidence="2 5" id="KW-0548">Nucleotidyltransferase</keyword>
<dbReference type="UniPathway" id="UPA00071"/>
<proteinExistence type="inferred from homology"/>
<evidence type="ECO:0000256" key="3">
    <source>
        <dbReference type="ARBA" id="ARBA00022741"/>
    </source>
</evidence>
<feature type="binding site" evidence="5">
    <location>
        <position position="149"/>
    </location>
    <ligand>
        <name>phosphoenolpyruvate</name>
        <dbReference type="ChEBI" id="CHEBI:58702"/>
    </ligand>
</feature>
<dbReference type="EC" id="2.7.7.105" evidence="5"/>
<evidence type="ECO:0000256" key="1">
    <source>
        <dbReference type="ARBA" id="ARBA00022679"/>
    </source>
</evidence>
<evidence type="ECO:0000256" key="4">
    <source>
        <dbReference type="ARBA" id="ARBA00023134"/>
    </source>
</evidence>
<dbReference type="EMBL" id="SPQZ01000003">
    <property type="protein sequence ID" value="TFV98438.1"/>
    <property type="molecule type" value="Genomic_DNA"/>
</dbReference>
<comment type="similarity">
    <text evidence="5">Belongs to the CofC family.</text>
</comment>
<sequence>MTAGWSLVVPVKGTIDAKSRLGDALSAQERSSLALAFAHDTVVAAVASARVARVYVVTDAEIDWPASTTAGAAETVVVVPEGERRGLNAAIELGIRAAGRSLGSSAPAAGIAVLLGDLPALRSEDLDAALASAENIDRGFVPDAEGTGTTLLTARAGLPLEPRFGENSAAAHAALGHVRLDAGTSLRRDVDVPAALEEAMRLGVGERTRAALSPQRIRS</sequence>
<comment type="function">
    <text evidence="5">Guanylyltransferase that catalyzes the activation of phosphoenolpyruvate (PEP) as enolpyruvoyl-2-diphospho-5'-guanosine, via the condensation of PEP with GTP. It is involved in the biosynthesis of coenzyme F420, a hydride carrier cofactor.</text>
</comment>
<evidence type="ECO:0000313" key="7">
    <source>
        <dbReference type="Proteomes" id="UP000298127"/>
    </source>
</evidence>
<evidence type="ECO:0000313" key="6">
    <source>
        <dbReference type="EMBL" id="TFV98438.1"/>
    </source>
</evidence>
<protein>
    <recommendedName>
        <fullName evidence="5">Phosphoenolpyruvate guanylyltransferase</fullName>
        <shortName evidence="5">PEP guanylyltransferase</shortName>
        <ecNumber evidence="5">2.7.7.105</ecNumber>
    </recommendedName>
</protein>
<keyword evidence="7" id="KW-1185">Reference proteome</keyword>
<dbReference type="NCBIfam" id="TIGR03552">
    <property type="entry name" value="F420_cofC"/>
    <property type="match status" value="1"/>
</dbReference>
<dbReference type="Gene3D" id="3.90.550.10">
    <property type="entry name" value="Spore Coat Polysaccharide Biosynthesis Protein SpsA, Chain A"/>
    <property type="match status" value="1"/>
</dbReference>
<dbReference type="PANTHER" id="PTHR40392:SF1">
    <property type="entry name" value="2-PHOSPHO-L-LACTATE GUANYLYLTRANSFERASE"/>
    <property type="match status" value="1"/>
</dbReference>
<keyword evidence="4 5" id="KW-0342">GTP-binding</keyword>
<dbReference type="GO" id="GO:0005525">
    <property type="term" value="F:GTP binding"/>
    <property type="evidence" value="ECO:0007669"/>
    <property type="project" value="UniProtKB-KW"/>
</dbReference>
<feature type="binding site" evidence="5">
    <location>
        <position position="165"/>
    </location>
    <ligand>
        <name>phosphoenolpyruvate</name>
        <dbReference type="ChEBI" id="CHEBI:58702"/>
    </ligand>
</feature>
<comment type="caution">
    <text evidence="6">The sequence shown here is derived from an EMBL/GenBank/DDBJ whole genome shotgun (WGS) entry which is preliminary data.</text>
</comment>
<comment type="pathway">
    <text evidence="5">Cofactor biosynthesis; coenzyme F420 biosynthesis.</text>
</comment>
<dbReference type="SUPFAM" id="SSF53448">
    <property type="entry name" value="Nucleotide-diphospho-sugar transferases"/>
    <property type="match status" value="1"/>
</dbReference>
<evidence type="ECO:0000256" key="2">
    <source>
        <dbReference type="ARBA" id="ARBA00022695"/>
    </source>
</evidence>
<dbReference type="RefSeq" id="WP_135120459.1">
    <property type="nucleotide sequence ID" value="NZ_SPQZ01000003.1"/>
</dbReference>
<dbReference type="InterPro" id="IPR029044">
    <property type="entry name" value="Nucleotide-diphossugar_trans"/>
</dbReference>
<feature type="binding site" evidence="5">
    <location>
        <position position="168"/>
    </location>
    <ligand>
        <name>phosphoenolpyruvate</name>
        <dbReference type="ChEBI" id="CHEBI:58702"/>
    </ligand>
</feature>
<comment type="catalytic activity">
    <reaction evidence="5">
        <text>phosphoenolpyruvate + GTP + H(+) = enolpyruvoyl-2-diphospho-5'-guanosine + diphosphate</text>
        <dbReference type="Rhea" id="RHEA:30519"/>
        <dbReference type="ChEBI" id="CHEBI:15378"/>
        <dbReference type="ChEBI" id="CHEBI:33019"/>
        <dbReference type="ChEBI" id="CHEBI:37565"/>
        <dbReference type="ChEBI" id="CHEBI:58702"/>
        <dbReference type="ChEBI" id="CHEBI:143701"/>
        <dbReference type="EC" id="2.7.7.105"/>
    </reaction>
</comment>
<name>A0A4Y9R2X2_9MICO</name>
<keyword evidence="1 5" id="KW-0808">Transferase</keyword>
<dbReference type="HAMAP" id="MF_02114">
    <property type="entry name" value="CofC"/>
    <property type="match status" value="1"/>
</dbReference>
<dbReference type="GO" id="GO:0052645">
    <property type="term" value="P:F420-0 metabolic process"/>
    <property type="evidence" value="ECO:0007669"/>
    <property type="project" value="UniProtKB-UniRule"/>
</dbReference>
<accession>A0A4Y9R2X2</accession>